<proteinExistence type="predicted"/>
<dbReference type="Pfam" id="PF13671">
    <property type="entry name" value="AAA_33"/>
    <property type="match status" value="1"/>
</dbReference>
<accession>A0A975T2F7</accession>
<sequence length="508" mass="55291">MTSALPGPYLVLRETHCAGLLLVGDRALKFKKPVDLGFLDFSTRPLRAEACRREVELNQRFSPDVYLGVGEVSLPDGTREPIVVMRRMPDDRRLAHLVTRGVDVRDDLRALARRLAAVHAAGRRRPEIDEQASLHRLRARWEDSFRVVRAHLGPSSPGDVAAAVDEVERLATRFLDGRQVLFDGRVRSGCAVDGHGDLIADDVFCLPDGPRALDCLEFDDRLRFLDRLDDACFLAMDLEHLGAPDLGLFFVDLYAEFSGDDAPPALVHHYIAYRAFVRAKVAFLRGDQGVETSAEIAAYLGVAQRHLAAGAVTLVLVGGPPGSGKTTIGSHVADRLGMVLVGSDRVRKELAGLDPTLPAGAGFGSGLYTDAHTRRTYAELLRRAELLLGRGESVVLDATWTHEDDRRAARLAAERSRADLVEIRCATGPDLARERVETRPAGRDARSDADADVATRLRSAADRWPDACLVDTSGPLAGSVEDAVAAVRPAGVVPRPGPPRRRTFVTPD</sequence>
<dbReference type="RefSeq" id="WP_216941500.1">
    <property type="nucleotide sequence ID" value="NZ_CP077062.1"/>
</dbReference>
<protein>
    <submittedName>
        <fullName evidence="1">AAA family ATPase</fullName>
    </submittedName>
</protein>
<organism evidence="1 2">
    <name type="scientific">Nocardioides panacis</name>
    <dbReference type="NCBI Taxonomy" id="2849501"/>
    <lineage>
        <taxon>Bacteria</taxon>
        <taxon>Bacillati</taxon>
        <taxon>Actinomycetota</taxon>
        <taxon>Actinomycetes</taxon>
        <taxon>Propionibacteriales</taxon>
        <taxon>Nocardioidaceae</taxon>
        <taxon>Nocardioides</taxon>
    </lineage>
</organism>
<reference evidence="1" key="1">
    <citation type="submission" date="2021-06" db="EMBL/GenBank/DDBJ databases">
        <title>Complete genome sequence of Nocardioides sp. G188.</title>
        <authorList>
            <person name="Im W.-T."/>
        </authorList>
    </citation>
    <scope>NUCLEOTIDE SEQUENCE</scope>
    <source>
        <strain evidence="1">G188</strain>
    </source>
</reference>
<dbReference type="InterPro" id="IPR052732">
    <property type="entry name" value="Cell-binding_unc_protein"/>
</dbReference>
<dbReference type="AlphaFoldDB" id="A0A975T2F7"/>
<keyword evidence="2" id="KW-1185">Reference proteome</keyword>
<name>A0A975T2F7_9ACTN</name>
<evidence type="ECO:0000313" key="1">
    <source>
        <dbReference type="EMBL" id="QWZ09654.1"/>
    </source>
</evidence>
<dbReference type="PANTHER" id="PTHR43883:SF1">
    <property type="entry name" value="GLUCONOKINASE"/>
    <property type="match status" value="1"/>
</dbReference>
<dbReference type="EMBL" id="CP077062">
    <property type="protein sequence ID" value="QWZ09654.1"/>
    <property type="molecule type" value="Genomic_DNA"/>
</dbReference>
<dbReference type="PANTHER" id="PTHR43883">
    <property type="entry name" value="SLR0207 PROTEIN"/>
    <property type="match status" value="1"/>
</dbReference>
<dbReference type="Proteomes" id="UP000683575">
    <property type="component" value="Chromosome"/>
</dbReference>
<evidence type="ECO:0000313" key="2">
    <source>
        <dbReference type="Proteomes" id="UP000683575"/>
    </source>
</evidence>
<gene>
    <name evidence="1" type="ORF">KRR39_07910</name>
</gene>
<dbReference type="KEGG" id="nps:KRR39_07910"/>